<protein>
    <submittedName>
        <fullName evidence="2">Uncharacterized protein</fullName>
    </submittedName>
</protein>
<keyword evidence="1" id="KW-0472">Membrane</keyword>
<accession>A0A916U1K6</accession>
<keyword evidence="3" id="KW-1185">Reference proteome</keyword>
<evidence type="ECO:0000256" key="1">
    <source>
        <dbReference type="SAM" id="Phobius"/>
    </source>
</evidence>
<gene>
    <name evidence="2" type="ORF">GCM10011387_07590</name>
</gene>
<dbReference type="EMBL" id="BMIL01000002">
    <property type="protein sequence ID" value="GGC56506.1"/>
    <property type="molecule type" value="Genomic_DNA"/>
</dbReference>
<reference evidence="2" key="2">
    <citation type="submission" date="2020-09" db="EMBL/GenBank/DDBJ databases">
        <authorList>
            <person name="Sun Q."/>
            <person name="Zhou Y."/>
        </authorList>
    </citation>
    <scope>NUCLEOTIDE SEQUENCE</scope>
    <source>
        <strain evidence="2">CGMCC 1.15343</strain>
    </source>
</reference>
<dbReference type="Proteomes" id="UP000651668">
    <property type="component" value="Unassembled WGS sequence"/>
</dbReference>
<dbReference type="AlphaFoldDB" id="A0A916U1K6"/>
<feature type="transmembrane region" description="Helical" evidence="1">
    <location>
        <begin position="67"/>
        <end position="85"/>
    </location>
</feature>
<keyword evidence="1" id="KW-0812">Transmembrane</keyword>
<evidence type="ECO:0000313" key="2">
    <source>
        <dbReference type="EMBL" id="GGC56506.1"/>
    </source>
</evidence>
<comment type="caution">
    <text evidence="2">The sequence shown here is derived from an EMBL/GenBank/DDBJ whole genome shotgun (WGS) entry which is preliminary data.</text>
</comment>
<proteinExistence type="predicted"/>
<reference evidence="2" key="1">
    <citation type="journal article" date="2014" name="Int. J. Syst. Evol. Microbiol.">
        <title>Complete genome sequence of Corynebacterium casei LMG S-19264T (=DSM 44701T), isolated from a smear-ripened cheese.</title>
        <authorList>
            <consortium name="US DOE Joint Genome Institute (JGI-PGF)"/>
            <person name="Walter F."/>
            <person name="Albersmeier A."/>
            <person name="Kalinowski J."/>
            <person name="Ruckert C."/>
        </authorList>
    </citation>
    <scope>NUCLEOTIDE SEQUENCE</scope>
    <source>
        <strain evidence="2">CGMCC 1.15343</strain>
    </source>
</reference>
<feature type="transmembrane region" description="Helical" evidence="1">
    <location>
        <begin position="42"/>
        <end position="61"/>
    </location>
</feature>
<sequence>MGKQKGQEFVNEIKWFLKYFDTFEALAIMNMNTEESTQSFDWVYYVLGIVAGILIAASVTGSVLSSIAGGIVGLIISALFLNKIVKGRTY</sequence>
<keyword evidence="1" id="KW-1133">Transmembrane helix</keyword>
<name>A0A916U1K6_9SPHI</name>
<evidence type="ECO:0000313" key="3">
    <source>
        <dbReference type="Proteomes" id="UP000651668"/>
    </source>
</evidence>
<organism evidence="2 3">
    <name type="scientific">Pedobacter quisquiliarum</name>
    <dbReference type="NCBI Taxonomy" id="1834438"/>
    <lineage>
        <taxon>Bacteria</taxon>
        <taxon>Pseudomonadati</taxon>
        <taxon>Bacteroidota</taxon>
        <taxon>Sphingobacteriia</taxon>
        <taxon>Sphingobacteriales</taxon>
        <taxon>Sphingobacteriaceae</taxon>
        <taxon>Pedobacter</taxon>
    </lineage>
</organism>